<gene>
    <name evidence="2" type="ORF">SEPMUDRAFT_114121</name>
</gene>
<evidence type="ECO:0000256" key="1">
    <source>
        <dbReference type="SAM" id="SignalP"/>
    </source>
</evidence>
<name>M3B5E5_SPHMS</name>
<sequence length="79" mass="8613">MQGAWTLFSLLAIAAALPIEGGIKTGQDLKPRAAEVDTPAGVQIVKRTDNSEKKRSGLAKFAFYDEPLFYPGAYPEEQK</sequence>
<dbReference type="Proteomes" id="UP000016931">
    <property type="component" value="Unassembled WGS sequence"/>
</dbReference>
<dbReference type="GeneID" id="27898213"/>
<organism evidence="2 3">
    <name type="scientific">Sphaerulina musiva (strain SO2202)</name>
    <name type="common">Poplar stem canker fungus</name>
    <name type="synonym">Septoria musiva</name>
    <dbReference type="NCBI Taxonomy" id="692275"/>
    <lineage>
        <taxon>Eukaryota</taxon>
        <taxon>Fungi</taxon>
        <taxon>Dikarya</taxon>
        <taxon>Ascomycota</taxon>
        <taxon>Pezizomycotina</taxon>
        <taxon>Dothideomycetes</taxon>
        <taxon>Dothideomycetidae</taxon>
        <taxon>Mycosphaerellales</taxon>
        <taxon>Mycosphaerellaceae</taxon>
        <taxon>Sphaerulina</taxon>
    </lineage>
</organism>
<evidence type="ECO:0000313" key="2">
    <source>
        <dbReference type="EMBL" id="EMF14992.1"/>
    </source>
</evidence>
<accession>M3B5E5</accession>
<protein>
    <submittedName>
        <fullName evidence="2">Uncharacterized protein</fullName>
    </submittedName>
</protein>
<evidence type="ECO:0000313" key="3">
    <source>
        <dbReference type="Proteomes" id="UP000016931"/>
    </source>
</evidence>
<keyword evidence="1" id="KW-0732">Signal</keyword>
<dbReference type="RefSeq" id="XP_016763113.1">
    <property type="nucleotide sequence ID" value="XM_016901076.1"/>
</dbReference>
<feature type="chain" id="PRO_5004031211" evidence="1">
    <location>
        <begin position="17"/>
        <end position="79"/>
    </location>
</feature>
<keyword evidence="3" id="KW-1185">Reference proteome</keyword>
<reference evidence="2 3" key="1">
    <citation type="journal article" date="2012" name="PLoS Pathog.">
        <title>Diverse lifestyles and strategies of plant pathogenesis encoded in the genomes of eighteen Dothideomycetes fungi.</title>
        <authorList>
            <person name="Ohm R.A."/>
            <person name="Feau N."/>
            <person name="Henrissat B."/>
            <person name="Schoch C.L."/>
            <person name="Horwitz B.A."/>
            <person name="Barry K.W."/>
            <person name="Condon B.J."/>
            <person name="Copeland A.C."/>
            <person name="Dhillon B."/>
            <person name="Glaser F."/>
            <person name="Hesse C.N."/>
            <person name="Kosti I."/>
            <person name="LaButti K."/>
            <person name="Lindquist E.A."/>
            <person name="Lucas S."/>
            <person name="Salamov A.A."/>
            <person name="Bradshaw R.E."/>
            <person name="Ciuffetti L."/>
            <person name="Hamelin R.C."/>
            <person name="Kema G.H.J."/>
            <person name="Lawrence C."/>
            <person name="Scott J.A."/>
            <person name="Spatafora J.W."/>
            <person name="Turgeon B.G."/>
            <person name="de Wit P.J.G.M."/>
            <person name="Zhong S."/>
            <person name="Goodwin S.B."/>
            <person name="Grigoriev I.V."/>
        </authorList>
    </citation>
    <scope>NUCLEOTIDE SEQUENCE [LARGE SCALE GENOMIC DNA]</scope>
    <source>
        <strain evidence="2 3">SO2202</strain>
    </source>
</reference>
<feature type="signal peptide" evidence="1">
    <location>
        <begin position="1"/>
        <end position="16"/>
    </location>
</feature>
<dbReference type="HOGENOM" id="CLU_2607536_0_0_1"/>
<dbReference type="AlphaFoldDB" id="M3B5E5"/>
<proteinExistence type="predicted"/>
<dbReference type="EMBL" id="KB456261">
    <property type="protein sequence ID" value="EMF14992.1"/>
    <property type="molecule type" value="Genomic_DNA"/>
</dbReference>